<evidence type="ECO:0000313" key="3">
    <source>
        <dbReference type="Proteomes" id="UP000229740"/>
    </source>
</evidence>
<dbReference type="EMBL" id="PDPS01000024">
    <property type="protein sequence ID" value="PID58011.1"/>
    <property type="molecule type" value="Genomic_DNA"/>
</dbReference>
<feature type="domain" description="Glycosyl transferase family 1" evidence="1">
    <location>
        <begin position="202"/>
        <end position="376"/>
    </location>
</feature>
<proteinExistence type="predicted"/>
<accession>A0A2G6E8A6</accession>
<dbReference type="PANTHER" id="PTHR12526">
    <property type="entry name" value="GLYCOSYLTRANSFERASE"/>
    <property type="match status" value="1"/>
</dbReference>
<sequence length="407" mass="46432">MKLAFFSPLRPQRSGISDYSEDLLPVLAKSADIDLFTEQNIPPDNPAISESFEVFPYTEFARRSRSYDLCLYQMGNNPQYHGYMDELIHRYPGIVTVHDFALQHYYITLLLKEQKRYDEYVSTMKTYYGELGEKIAAKFSCGFLHEYPFYQFPLWQRVVEPSLGTIVHSSYVKAKMLQYDPSYLVEMIPMGIVAPNSDAYQKEALREKYQISADRFIVSAFGYISPGKRIPELLKAFTAFAGNVPEALCLLVGHLVEPEELPGFDMRALLKTLGIEQQVRITGFIPYEAFFDYIALSDICVNLRHPTVRATSANILKIMALGKPVLISDLCENLDLPTNTCIKIPLDQNEEAQLVSALQTLYQDLDYRESLGRQAQLHIKLHHSVEQAAEKYLAFCSSILERQHSSG</sequence>
<gene>
    <name evidence="2" type="ORF">CSB45_04800</name>
</gene>
<dbReference type="SUPFAM" id="SSF53756">
    <property type="entry name" value="UDP-Glycosyltransferase/glycogen phosphorylase"/>
    <property type="match status" value="1"/>
</dbReference>
<evidence type="ECO:0000259" key="1">
    <source>
        <dbReference type="Pfam" id="PF00534"/>
    </source>
</evidence>
<dbReference type="AlphaFoldDB" id="A0A2G6E8A6"/>
<comment type="caution">
    <text evidence="2">The sequence shown here is derived from an EMBL/GenBank/DDBJ whole genome shotgun (WGS) entry which is preliminary data.</text>
</comment>
<dbReference type="InterPro" id="IPR001296">
    <property type="entry name" value="Glyco_trans_1"/>
</dbReference>
<dbReference type="PANTHER" id="PTHR12526:SF636">
    <property type="entry name" value="BLL3647 PROTEIN"/>
    <property type="match status" value="1"/>
</dbReference>
<dbReference type="Pfam" id="PF00534">
    <property type="entry name" value="Glycos_transf_1"/>
    <property type="match status" value="1"/>
</dbReference>
<dbReference type="Proteomes" id="UP000229740">
    <property type="component" value="Unassembled WGS sequence"/>
</dbReference>
<dbReference type="GO" id="GO:0016757">
    <property type="term" value="F:glycosyltransferase activity"/>
    <property type="evidence" value="ECO:0007669"/>
    <property type="project" value="InterPro"/>
</dbReference>
<organism evidence="2 3">
    <name type="scientific">candidate division KSB3 bacterium</name>
    <dbReference type="NCBI Taxonomy" id="2044937"/>
    <lineage>
        <taxon>Bacteria</taxon>
        <taxon>candidate division KSB3</taxon>
    </lineage>
</organism>
<evidence type="ECO:0000313" key="2">
    <source>
        <dbReference type="EMBL" id="PID58011.1"/>
    </source>
</evidence>
<dbReference type="Gene3D" id="3.40.50.2000">
    <property type="entry name" value="Glycogen Phosphorylase B"/>
    <property type="match status" value="1"/>
</dbReference>
<dbReference type="CDD" id="cd03801">
    <property type="entry name" value="GT4_PimA-like"/>
    <property type="match status" value="1"/>
</dbReference>
<name>A0A2G6E8A6_9BACT</name>
<reference evidence="2 3" key="1">
    <citation type="submission" date="2017-10" db="EMBL/GenBank/DDBJ databases">
        <title>Novel microbial diversity and functional potential in the marine mammal oral microbiome.</title>
        <authorList>
            <person name="Dudek N.K."/>
            <person name="Sun C.L."/>
            <person name="Burstein D."/>
            <person name="Kantor R.S."/>
            <person name="Aliaga Goltsman D.S."/>
            <person name="Bik E.M."/>
            <person name="Thomas B.C."/>
            <person name="Banfield J.F."/>
            <person name="Relman D.A."/>
        </authorList>
    </citation>
    <scope>NUCLEOTIDE SEQUENCE [LARGE SCALE GENOMIC DNA]</scope>
    <source>
        <strain evidence="2">DOLZORAL124_49_17</strain>
    </source>
</reference>
<protein>
    <recommendedName>
        <fullName evidence="1">Glycosyl transferase family 1 domain-containing protein</fullName>
    </recommendedName>
</protein>